<feature type="transmembrane region" description="Helical" evidence="1">
    <location>
        <begin position="20"/>
        <end position="38"/>
    </location>
</feature>
<keyword evidence="1" id="KW-0472">Membrane</keyword>
<dbReference type="EMBL" id="AP027370">
    <property type="protein sequence ID" value="BDY13874.1"/>
    <property type="molecule type" value="Genomic_DNA"/>
</dbReference>
<feature type="transmembrane region" description="Helical" evidence="1">
    <location>
        <begin position="58"/>
        <end position="81"/>
    </location>
</feature>
<keyword evidence="3" id="KW-1185">Reference proteome</keyword>
<keyword evidence="1" id="KW-1133">Transmembrane helix</keyword>
<dbReference type="RefSeq" id="WP_286336816.1">
    <property type="nucleotide sequence ID" value="NZ_AP027370.1"/>
</dbReference>
<organism evidence="2 3">
    <name type="scientific">Hydrogenimonas cancrithermarum</name>
    <dbReference type="NCBI Taxonomy" id="2993563"/>
    <lineage>
        <taxon>Bacteria</taxon>
        <taxon>Pseudomonadati</taxon>
        <taxon>Campylobacterota</taxon>
        <taxon>Epsilonproteobacteria</taxon>
        <taxon>Campylobacterales</taxon>
        <taxon>Hydrogenimonadaceae</taxon>
        <taxon>Hydrogenimonas</taxon>
    </lineage>
</organism>
<gene>
    <name evidence="2" type="ORF">HCR_21860</name>
</gene>
<accession>A0ABM8FNF0</accession>
<dbReference type="Proteomes" id="UP001321445">
    <property type="component" value="Chromosome"/>
</dbReference>
<keyword evidence="1" id="KW-0812">Transmembrane</keyword>
<name>A0ABM8FNF0_9BACT</name>
<sequence>MYHYLKWAALSLFFKRNIRYLIFLLIGLIGIYVADAVYQDMVEFSVVSKETGNIGKYLLMKWIAVLFFSGMVVWSIFKFGFGRKSASKEKRSNEAVLENDPYMKRLKKFKTPKKLRSKSDLLIEKKRKNRDWHFRA</sequence>
<protein>
    <submittedName>
        <fullName evidence="2">Uncharacterized protein</fullName>
    </submittedName>
</protein>
<evidence type="ECO:0000313" key="2">
    <source>
        <dbReference type="EMBL" id="BDY13874.1"/>
    </source>
</evidence>
<evidence type="ECO:0000256" key="1">
    <source>
        <dbReference type="SAM" id="Phobius"/>
    </source>
</evidence>
<proteinExistence type="predicted"/>
<evidence type="ECO:0000313" key="3">
    <source>
        <dbReference type="Proteomes" id="UP001321445"/>
    </source>
</evidence>
<reference evidence="2 3" key="1">
    <citation type="submission" date="2023-03" db="EMBL/GenBank/DDBJ databases">
        <title>Description of Hydrogenimonas sp. ISO32.</title>
        <authorList>
            <person name="Mino S."/>
            <person name="Fukazawa S."/>
            <person name="Sawabe T."/>
        </authorList>
    </citation>
    <scope>NUCLEOTIDE SEQUENCE [LARGE SCALE GENOMIC DNA]</scope>
    <source>
        <strain evidence="2 3">ISO32</strain>
    </source>
</reference>